<dbReference type="InterPro" id="IPR011698">
    <property type="entry name" value="GATase_3"/>
</dbReference>
<dbReference type="SUPFAM" id="SSF52317">
    <property type="entry name" value="Class I glutamine amidotransferase-like"/>
    <property type="match status" value="1"/>
</dbReference>
<dbReference type="SUPFAM" id="SSF52540">
    <property type="entry name" value="P-loop containing nucleoside triphosphate hydrolases"/>
    <property type="match status" value="1"/>
</dbReference>
<dbReference type="InterPro" id="IPR004459">
    <property type="entry name" value="CobQ_synth"/>
</dbReference>
<comment type="caution">
    <text evidence="7">The sequence shown here is derived from an EMBL/GenBank/DDBJ whole genome shotgun (WGS) entry which is preliminary data.</text>
</comment>
<gene>
    <name evidence="4" type="primary">cobQ</name>
    <name evidence="7" type="ORF">K1X13_01025</name>
</gene>
<keyword evidence="3 4" id="KW-0315">Glutamine amidotransferase</keyword>
<dbReference type="NCBIfam" id="NF001989">
    <property type="entry name" value="PRK00784.1"/>
    <property type="match status" value="1"/>
</dbReference>
<dbReference type="InterPro" id="IPR033949">
    <property type="entry name" value="CobQ_GATase1"/>
</dbReference>
<reference evidence="7 8" key="1">
    <citation type="submission" date="2021-08" db="EMBL/GenBank/DDBJ databases">
        <title>Nocardioides bacterium WL0053 sp. nov., isolated from the sediment.</title>
        <authorList>
            <person name="Wang L."/>
            <person name="Zhang D."/>
            <person name="Zhang A."/>
        </authorList>
    </citation>
    <scope>NUCLEOTIDE SEQUENCE [LARGE SCALE GENOMIC DNA]</scope>
    <source>
        <strain evidence="7 8">WL0053</strain>
    </source>
</reference>
<dbReference type="EMBL" id="JAIEZQ010000001">
    <property type="protein sequence ID" value="MBY9073390.1"/>
    <property type="molecule type" value="Genomic_DNA"/>
</dbReference>
<comment type="similarity">
    <text evidence="4">Belongs to the CobB/CobQ family. CobQ subfamily.</text>
</comment>
<evidence type="ECO:0000256" key="4">
    <source>
        <dbReference type="HAMAP-Rule" id="MF_00028"/>
    </source>
</evidence>
<dbReference type="PROSITE" id="PS51274">
    <property type="entry name" value="GATASE_COBBQ"/>
    <property type="match status" value="1"/>
</dbReference>
<dbReference type="InterPro" id="IPR047045">
    <property type="entry name" value="CobQ_N"/>
</dbReference>
<proteinExistence type="inferred from homology"/>
<organism evidence="7 8">
    <name type="scientific">Nocardioides jiangsuensis</name>
    <dbReference type="NCBI Taxonomy" id="2866161"/>
    <lineage>
        <taxon>Bacteria</taxon>
        <taxon>Bacillati</taxon>
        <taxon>Actinomycetota</taxon>
        <taxon>Actinomycetes</taxon>
        <taxon>Propionibacteriales</taxon>
        <taxon>Nocardioidaceae</taxon>
        <taxon>Nocardioides</taxon>
    </lineage>
</organism>
<protein>
    <recommendedName>
        <fullName evidence="4">Cobyric acid synthase</fullName>
    </recommendedName>
</protein>
<evidence type="ECO:0000256" key="3">
    <source>
        <dbReference type="ARBA" id="ARBA00022962"/>
    </source>
</evidence>
<evidence type="ECO:0000259" key="6">
    <source>
        <dbReference type="Pfam" id="PF07685"/>
    </source>
</evidence>
<evidence type="ECO:0000313" key="8">
    <source>
        <dbReference type="Proteomes" id="UP000754710"/>
    </source>
</evidence>
<dbReference type="PANTHER" id="PTHR21343">
    <property type="entry name" value="DETHIOBIOTIN SYNTHETASE"/>
    <property type="match status" value="1"/>
</dbReference>
<dbReference type="Pfam" id="PF07685">
    <property type="entry name" value="GATase_3"/>
    <property type="match status" value="1"/>
</dbReference>
<evidence type="ECO:0000259" key="5">
    <source>
        <dbReference type="Pfam" id="PF01656"/>
    </source>
</evidence>
<feature type="active site" description="Nucleophile" evidence="4">
    <location>
        <position position="342"/>
    </location>
</feature>
<dbReference type="HAMAP" id="MF_00028">
    <property type="entry name" value="CobQ"/>
    <property type="match status" value="1"/>
</dbReference>
<keyword evidence="2 4" id="KW-0169">Cobalamin biosynthesis</keyword>
<feature type="active site" evidence="4">
    <location>
        <position position="429"/>
    </location>
</feature>
<name>A0ABS7RHZ6_9ACTN</name>
<evidence type="ECO:0000313" key="7">
    <source>
        <dbReference type="EMBL" id="MBY9073390.1"/>
    </source>
</evidence>
<dbReference type="Gene3D" id="3.40.50.300">
    <property type="entry name" value="P-loop containing nucleotide triphosphate hydrolases"/>
    <property type="match status" value="1"/>
</dbReference>
<dbReference type="Gene3D" id="3.40.50.880">
    <property type="match status" value="1"/>
</dbReference>
<dbReference type="InterPro" id="IPR029062">
    <property type="entry name" value="Class_I_gatase-like"/>
</dbReference>
<dbReference type="NCBIfam" id="TIGR00313">
    <property type="entry name" value="cobQ"/>
    <property type="match status" value="1"/>
</dbReference>
<dbReference type="RefSeq" id="WP_221023192.1">
    <property type="nucleotide sequence ID" value="NZ_JAIEZQ010000001.1"/>
</dbReference>
<dbReference type="InterPro" id="IPR002586">
    <property type="entry name" value="CobQ/CobB/MinD/ParA_Nub-bd_dom"/>
</dbReference>
<dbReference type="CDD" id="cd05389">
    <property type="entry name" value="CobQ_N"/>
    <property type="match status" value="1"/>
</dbReference>
<dbReference type="Pfam" id="PF01656">
    <property type="entry name" value="CbiA"/>
    <property type="match status" value="1"/>
</dbReference>
<feature type="domain" description="CobQ/CobB/MinD/ParA nucleotide binding" evidence="5">
    <location>
        <begin position="13"/>
        <end position="237"/>
    </location>
</feature>
<dbReference type="CDD" id="cd01750">
    <property type="entry name" value="GATase1_CobQ"/>
    <property type="match status" value="1"/>
</dbReference>
<comment type="function">
    <text evidence="4">Catalyzes amidations at positions B, D, E, and G on adenosylcobyrinic A,C-diamide. NH(2) groups are provided by glutamine, and one molecule of ATP is hydrogenolyzed for each amidation.</text>
</comment>
<comment type="pathway">
    <text evidence="1 4">Cofactor biosynthesis; adenosylcobalamin biosynthesis.</text>
</comment>
<feature type="domain" description="CobB/CobQ-like glutamine amidotransferase" evidence="6">
    <location>
        <begin position="263"/>
        <end position="434"/>
    </location>
</feature>
<dbReference type="PANTHER" id="PTHR21343:SF1">
    <property type="entry name" value="COBYRIC ACID SYNTHASE"/>
    <property type="match status" value="1"/>
</dbReference>
<dbReference type="InterPro" id="IPR027417">
    <property type="entry name" value="P-loop_NTPase"/>
</dbReference>
<accession>A0ABS7RHZ6</accession>
<dbReference type="Proteomes" id="UP000754710">
    <property type="component" value="Unassembled WGS sequence"/>
</dbReference>
<evidence type="ECO:0000256" key="1">
    <source>
        <dbReference type="ARBA" id="ARBA00004953"/>
    </source>
</evidence>
<sequence>MSTADRPRPHALLVAGTTSDAGKSVVTTGLCRALRRRGLRVAPYKAQNMSNNSMVTAEGAEIGRAQWVQAVAAGAEPEAAMNPVLLKPGSDRRSHVVVMGRPHGYLEAGEFAGGRKALARAAFAAFDDLATRYDVVVCEGAGSPAEINLRQHDYVNMGLAQHGRIPTLLVGDIDRGGVFAALYGTLALLDASDQALVAGHVVNKFRGDVGLLEPGLRTVERLTGRPVLGVLPWQSGLWLDSEDTLALESRPHHDPVGGRPRLRVAVVMLPRISNVTDVDALCLEPDVEVAFVRDPRALADTDVVVLPGTRATLDDLRWLREHGLDRAVCAHAARGGVVLGICGGFQMLGRSVHDPDGVEGAPGASADGLGLLDVCTRFDPAKVLRLPRGEALGAEATGYEIHHGRVTVGDAVPFLGGARAGSVFGTMWHGSLEGDALRRAWLAEAAALVGRQDFTSGTASFGAARERRIDDLADAVEEHLDLEAVVGLLEHGAPRDLPVVRGGLA</sequence>
<keyword evidence="8" id="KW-1185">Reference proteome</keyword>
<evidence type="ECO:0000256" key="2">
    <source>
        <dbReference type="ARBA" id="ARBA00022573"/>
    </source>
</evidence>